<dbReference type="SUPFAM" id="SSF55486">
    <property type="entry name" value="Metalloproteases ('zincins'), catalytic domain"/>
    <property type="match status" value="1"/>
</dbReference>
<accession>A0AAW4PVK3</accession>
<comment type="caution">
    <text evidence="1">The sequence shown here is derived from an EMBL/GenBank/DDBJ whole genome shotgun (WGS) entry which is preliminary data.</text>
</comment>
<dbReference type="PROSITE" id="PS51257">
    <property type="entry name" value="PROKAR_LIPOPROTEIN"/>
    <property type="match status" value="1"/>
</dbReference>
<dbReference type="EMBL" id="RKLR01000005">
    <property type="protein sequence ID" value="MBX0324262.1"/>
    <property type="molecule type" value="Genomic_DNA"/>
</dbReference>
<dbReference type="AlphaFoldDB" id="A0AAW4PVK3"/>
<dbReference type="Gene3D" id="3.40.390.10">
    <property type="entry name" value="Collagenase (Catalytic Domain)"/>
    <property type="match status" value="1"/>
</dbReference>
<evidence type="ECO:0000313" key="1">
    <source>
        <dbReference type="EMBL" id="MBX0324262.1"/>
    </source>
</evidence>
<dbReference type="GO" id="GO:0008237">
    <property type="term" value="F:metallopeptidase activity"/>
    <property type="evidence" value="ECO:0007669"/>
    <property type="project" value="InterPro"/>
</dbReference>
<dbReference type="Proteomes" id="UP001430377">
    <property type="component" value="Unassembled WGS sequence"/>
</dbReference>
<reference evidence="1 2" key="1">
    <citation type="submission" date="2021-06" db="EMBL/GenBank/DDBJ databases">
        <title>Halomicroarcula sp. a new haloarchaeum isolated from saline soil.</title>
        <authorList>
            <person name="Duran-Viseras A."/>
            <person name="Sanchez-Porro C."/>
            <person name="Ventosa A."/>
        </authorList>
    </citation>
    <scope>NUCLEOTIDE SEQUENCE [LARGE SCALE GENOMIC DNA]</scope>
    <source>
        <strain evidence="1 2">F13</strain>
    </source>
</reference>
<sequence length="330" mass="35276">MDRRLIALVLCLLLGGLAGCSAASEALDSTSELVERGHPLANETVTVVVDGTDRERALAADGLAYWEANAPEYAGFDVAFRVLEPGETPADGPPDVEITFVETVTDCGGSDYSAGCAPRLDASTRVDRPAEVSIKRGFADESTRLVVEHEVGHLLGLRHGDPPRAVMRHRSTLATLPRPNASERPVPWNDTTLTVAVRNESLSVEERTAYREEVAYALAYVSEGADGTVPSNVSAELVADPDAADVVVTPVASSDCRSDAGSCLLVEGTDPDRDGAIETYTRAEILLVDLDSEAASWHVARQLLGVLGDDRLPDRLTDASYRTRRGAWHG</sequence>
<gene>
    <name evidence="1" type="ORF">EGH21_14580</name>
</gene>
<dbReference type="RefSeq" id="WP_220619218.1">
    <property type="nucleotide sequence ID" value="NZ_RKLR01000005.1"/>
</dbReference>
<name>A0AAW4PVK3_9EURY</name>
<evidence type="ECO:0000313" key="2">
    <source>
        <dbReference type="Proteomes" id="UP001430377"/>
    </source>
</evidence>
<protein>
    <submittedName>
        <fullName evidence="1">Matrixin</fullName>
    </submittedName>
</protein>
<proteinExistence type="predicted"/>
<keyword evidence="2" id="KW-1185">Reference proteome</keyword>
<organism evidence="1 2">
    <name type="scientific">Haloarcula rubra</name>
    <dbReference type="NCBI Taxonomy" id="2487747"/>
    <lineage>
        <taxon>Archaea</taxon>
        <taxon>Methanobacteriati</taxon>
        <taxon>Methanobacteriota</taxon>
        <taxon>Stenosarchaea group</taxon>
        <taxon>Halobacteria</taxon>
        <taxon>Halobacteriales</taxon>
        <taxon>Haloarculaceae</taxon>
        <taxon>Haloarcula</taxon>
    </lineage>
</organism>
<dbReference type="InterPro" id="IPR024079">
    <property type="entry name" value="MetalloPept_cat_dom_sf"/>
</dbReference>